<proteinExistence type="predicted"/>
<dbReference type="Proteomes" id="UP000789920">
    <property type="component" value="Unassembled WGS sequence"/>
</dbReference>
<organism evidence="1 2">
    <name type="scientific">Racocetra persica</name>
    <dbReference type="NCBI Taxonomy" id="160502"/>
    <lineage>
        <taxon>Eukaryota</taxon>
        <taxon>Fungi</taxon>
        <taxon>Fungi incertae sedis</taxon>
        <taxon>Mucoromycota</taxon>
        <taxon>Glomeromycotina</taxon>
        <taxon>Glomeromycetes</taxon>
        <taxon>Diversisporales</taxon>
        <taxon>Gigasporaceae</taxon>
        <taxon>Racocetra</taxon>
    </lineage>
</organism>
<feature type="non-terminal residue" evidence="1">
    <location>
        <position position="1"/>
    </location>
</feature>
<name>A0ACA9RFF8_9GLOM</name>
<reference evidence="1" key="1">
    <citation type="submission" date="2021-06" db="EMBL/GenBank/DDBJ databases">
        <authorList>
            <person name="Kallberg Y."/>
            <person name="Tangrot J."/>
            <person name="Rosling A."/>
        </authorList>
    </citation>
    <scope>NUCLEOTIDE SEQUENCE</scope>
    <source>
        <strain evidence="1">MA461A</strain>
    </source>
</reference>
<protein>
    <submittedName>
        <fullName evidence="1">23490_t:CDS:1</fullName>
    </submittedName>
</protein>
<gene>
    <name evidence="1" type="ORF">RPERSI_LOCUS19070</name>
</gene>
<evidence type="ECO:0000313" key="1">
    <source>
        <dbReference type="EMBL" id="CAG8790557.1"/>
    </source>
</evidence>
<evidence type="ECO:0000313" key="2">
    <source>
        <dbReference type="Proteomes" id="UP000789920"/>
    </source>
</evidence>
<dbReference type="EMBL" id="CAJVQC010051593">
    <property type="protein sequence ID" value="CAG8790557.1"/>
    <property type="molecule type" value="Genomic_DNA"/>
</dbReference>
<keyword evidence="2" id="KW-1185">Reference proteome</keyword>
<sequence>YEITGGSKKKPCVIGTCSVGDEGAYNAYQVKRPSESKVDRINFGATFANNELFYNDTVYKLFTSVHTGQIRNLLEIAPLEGIGNTVFGDLTDQQWVDHYKIPVAEGATLLTPLLSKMGLNFYLVRICDKDLAKKNTK</sequence>
<comment type="caution">
    <text evidence="1">The sequence shown here is derived from an EMBL/GenBank/DDBJ whole genome shotgun (WGS) entry which is preliminary data.</text>
</comment>
<accession>A0ACA9RFF8</accession>